<feature type="chain" id="PRO_5030607926" evidence="1">
    <location>
        <begin position="24"/>
        <end position="109"/>
    </location>
</feature>
<evidence type="ECO:0000313" key="2">
    <source>
        <dbReference type="EMBL" id="CAD9078153.1"/>
    </source>
</evidence>
<reference evidence="2" key="1">
    <citation type="submission" date="2021-01" db="EMBL/GenBank/DDBJ databases">
        <authorList>
            <person name="Corre E."/>
            <person name="Pelletier E."/>
            <person name="Niang G."/>
            <person name="Scheremetjew M."/>
            <person name="Finn R."/>
            <person name="Kale V."/>
            <person name="Holt S."/>
            <person name="Cochrane G."/>
            <person name="Meng A."/>
            <person name="Brown T."/>
            <person name="Cohen L."/>
        </authorList>
    </citation>
    <scope>NUCLEOTIDE SEQUENCE</scope>
    <source>
        <strain evidence="2">WS</strain>
    </source>
</reference>
<evidence type="ECO:0000256" key="1">
    <source>
        <dbReference type="SAM" id="SignalP"/>
    </source>
</evidence>
<protein>
    <submittedName>
        <fullName evidence="2">Uncharacterized protein</fullName>
    </submittedName>
</protein>
<organism evidence="2">
    <name type="scientific">Percolomonas cosmopolitus</name>
    <dbReference type="NCBI Taxonomy" id="63605"/>
    <lineage>
        <taxon>Eukaryota</taxon>
        <taxon>Discoba</taxon>
        <taxon>Heterolobosea</taxon>
        <taxon>Tetramitia</taxon>
        <taxon>Eutetramitia</taxon>
        <taxon>Percolomonadidae</taxon>
        <taxon>Percolomonas</taxon>
    </lineage>
</organism>
<name>A0A7S1KMF9_9EUKA</name>
<dbReference type="EMBL" id="HBGD01001664">
    <property type="protein sequence ID" value="CAD9078153.1"/>
    <property type="molecule type" value="Transcribed_RNA"/>
</dbReference>
<accession>A0A7S1KMF9</accession>
<feature type="signal peptide" evidence="1">
    <location>
        <begin position="1"/>
        <end position="23"/>
    </location>
</feature>
<keyword evidence="1" id="KW-0732">Signal</keyword>
<dbReference type="AlphaFoldDB" id="A0A7S1KMF9"/>
<proteinExistence type="predicted"/>
<sequence length="109" mass="11957">MSSTQSNLLLLLSQTELFASLQGLLGNSLACCALKFQQNLLCGLCLLVENRLGLSTKSRLFSVVTTISKTQSGFLCCFILGNLVLFVRFALVPLTEEHSVFWPGYHGEL</sequence>
<gene>
    <name evidence="2" type="ORF">PCOS0759_LOCUS1385</name>
</gene>